<feature type="compositionally biased region" description="Gly residues" evidence="1">
    <location>
        <begin position="622"/>
        <end position="645"/>
    </location>
</feature>
<dbReference type="AlphaFoldDB" id="A0A512PIK9"/>
<accession>A0A512PIK9</accession>
<keyword evidence="6" id="KW-1185">Reference proteome</keyword>
<evidence type="ECO:0000259" key="3">
    <source>
        <dbReference type="Pfam" id="PF09972"/>
    </source>
</evidence>
<dbReference type="OrthoDB" id="143710at2"/>
<reference evidence="5 6" key="1">
    <citation type="submission" date="2019-07" db="EMBL/GenBank/DDBJ databases">
        <title>Whole genome shotgun sequence of Cellulomonas soli NBRC 109434.</title>
        <authorList>
            <person name="Hosoyama A."/>
            <person name="Uohara A."/>
            <person name="Ohji S."/>
            <person name="Ichikawa N."/>
        </authorList>
    </citation>
    <scope>NUCLEOTIDE SEQUENCE [LARGE SCALE GENOMIC DNA]</scope>
    <source>
        <strain evidence="5 6">NBRC 109434</strain>
    </source>
</reference>
<dbReference type="Pfam" id="PF20990">
    <property type="entry name" value="DUF2207_C"/>
    <property type="match status" value="1"/>
</dbReference>
<feature type="transmembrane region" description="Helical" evidence="2">
    <location>
        <begin position="276"/>
        <end position="295"/>
    </location>
</feature>
<gene>
    <name evidence="5" type="ORF">CSO01_37420</name>
</gene>
<feature type="compositionally biased region" description="Low complexity" evidence="1">
    <location>
        <begin position="611"/>
        <end position="621"/>
    </location>
</feature>
<evidence type="ECO:0000259" key="4">
    <source>
        <dbReference type="Pfam" id="PF20990"/>
    </source>
</evidence>
<organism evidence="5 6">
    <name type="scientific">Cellulomonas soli</name>
    <dbReference type="NCBI Taxonomy" id="931535"/>
    <lineage>
        <taxon>Bacteria</taxon>
        <taxon>Bacillati</taxon>
        <taxon>Actinomycetota</taxon>
        <taxon>Actinomycetes</taxon>
        <taxon>Micrococcales</taxon>
        <taxon>Cellulomonadaceae</taxon>
        <taxon>Cellulomonas</taxon>
    </lineage>
</organism>
<evidence type="ECO:0000313" key="6">
    <source>
        <dbReference type="Proteomes" id="UP000321798"/>
    </source>
</evidence>
<feature type="domain" description="DUF2207" evidence="3">
    <location>
        <begin position="65"/>
        <end position="252"/>
    </location>
</feature>
<sequence>MTRLRSVAGPRARRVLGALVGAAAAVLLVGASAPASPVVVPVVGGAAVPAAAPVAVPDVTSGREIVRYDVTVDLDTDGVAHVVLDLDFDFGDDPGHGPYLTLPIRQGTDSGQDRLYEITDVTASSSTGAPANLDVSDDNRVMTIRVGDEDVDDVQGVQTYRIAYTVDGWVNPANEQHSGDELYWDVIGSWDIPISGLSVQVTGPVAAEGAVCFVGPSGSTTPCDSASVVDGAGVFRQGTVQAGDSFTVVTGWPGGTYDAAPILGPAYDELMPLRPVTPLGGVSLVVAAVGTFLVIRRVRRHGRDQAYLGLTPGLHPAPGQAVATGFRDGREPVSVQFTPPDDVRAGEVGTLVDEVADPVDVTATLVDLAVRGYLRIEEVPRSNPKKKVKDWTLVRLRESGPELLPFEATLLAEVFEGRAAVKLSDLRTTFASSMSKVQDLLYKHVTAVGWFTADPKAVRRRWLVAGFLFLVPGVLLTIATAGVPVQVPGAAWLGIAVVVVGVVVMLSAKAAPARTPAGTAVLAQALGFRRYLATAEAEQIRFEEGVDIFSRYLPFAIAFGLTDRWARVFSELAARGAVLPQPTWYMGTHIGPGPLWMTSFAGSMDRFTTTATSSLTAPTPGSSGGSGFSGGFSGGGVGGGGGGGW</sequence>
<evidence type="ECO:0000313" key="5">
    <source>
        <dbReference type="EMBL" id="GEP71027.1"/>
    </source>
</evidence>
<evidence type="ECO:0008006" key="7">
    <source>
        <dbReference type="Google" id="ProtNLM"/>
    </source>
</evidence>
<dbReference type="Pfam" id="PF09972">
    <property type="entry name" value="DUF2207"/>
    <property type="match status" value="1"/>
</dbReference>
<evidence type="ECO:0000256" key="2">
    <source>
        <dbReference type="SAM" id="Phobius"/>
    </source>
</evidence>
<dbReference type="EMBL" id="BKAL01000021">
    <property type="protein sequence ID" value="GEP71027.1"/>
    <property type="molecule type" value="Genomic_DNA"/>
</dbReference>
<keyword evidence="2" id="KW-0472">Membrane</keyword>
<keyword evidence="2" id="KW-0812">Transmembrane</keyword>
<feature type="transmembrane region" description="Helical" evidence="2">
    <location>
        <begin position="489"/>
        <end position="508"/>
    </location>
</feature>
<dbReference type="InterPro" id="IPR018702">
    <property type="entry name" value="DUF2207"/>
</dbReference>
<feature type="region of interest" description="Disordered" evidence="1">
    <location>
        <begin position="611"/>
        <end position="645"/>
    </location>
</feature>
<protein>
    <recommendedName>
        <fullName evidence="7">DUF2207 domain-containing protein</fullName>
    </recommendedName>
</protein>
<evidence type="ECO:0000256" key="1">
    <source>
        <dbReference type="SAM" id="MobiDB-lite"/>
    </source>
</evidence>
<dbReference type="Proteomes" id="UP000321798">
    <property type="component" value="Unassembled WGS sequence"/>
</dbReference>
<dbReference type="RefSeq" id="WP_146954793.1">
    <property type="nucleotide sequence ID" value="NZ_BAABBJ010000011.1"/>
</dbReference>
<feature type="domain" description="Predicted membrane protein YciQ-like C-terminal" evidence="4">
    <location>
        <begin position="338"/>
        <end position="569"/>
    </location>
</feature>
<feature type="transmembrane region" description="Helical" evidence="2">
    <location>
        <begin position="462"/>
        <end position="483"/>
    </location>
</feature>
<name>A0A512PIK9_9CELL</name>
<proteinExistence type="predicted"/>
<keyword evidence="2" id="KW-1133">Transmembrane helix</keyword>
<comment type="caution">
    <text evidence="5">The sequence shown here is derived from an EMBL/GenBank/DDBJ whole genome shotgun (WGS) entry which is preliminary data.</text>
</comment>
<dbReference type="InterPro" id="IPR048389">
    <property type="entry name" value="YciQ-like_C"/>
</dbReference>